<keyword evidence="4" id="KW-1185">Reference proteome</keyword>
<evidence type="ECO:0000313" key="3">
    <source>
        <dbReference type="EMBL" id="MFC3442034.1"/>
    </source>
</evidence>
<dbReference type="InterPro" id="IPR007159">
    <property type="entry name" value="SpoVT-AbrB_dom"/>
</dbReference>
<comment type="caution">
    <text evidence="3">The sequence shown here is derived from an EMBL/GenBank/DDBJ whole genome shotgun (WGS) entry which is preliminary data.</text>
</comment>
<proteinExistence type="predicted"/>
<keyword evidence="1 3" id="KW-0238">DNA-binding</keyword>
<dbReference type="SUPFAM" id="SSF89447">
    <property type="entry name" value="AbrB/MazE/MraZ-like"/>
    <property type="match status" value="1"/>
</dbReference>
<evidence type="ECO:0000313" key="4">
    <source>
        <dbReference type="Proteomes" id="UP001595681"/>
    </source>
</evidence>
<dbReference type="NCBIfam" id="TIGR01439">
    <property type="entry name" value="lp_hng_hel_AbrB"/>
    <property type="match status" value="1"/>
</dbReference>
<gene>
    <name evidence="3" type="ORF">ACFOKF_12725</name>
</gene>
<name>A0ABV7NEW6_9SPHN</name>
<dbReference type="Gene3D" id="2.10.260.10">
    <property type="match status" value="1"/>
</dbReference>
<dbReference type="InterPro" id="IPR037914">
    <property type="entry name" value="SpoVT-AbrB_sf"/>
</dbReference>
<dbReference type="Proteomes" id="UP001595681">
    <property type="component" value="Unassembled WGS sequence"/>
</dbReference>
<feature type="domain" description="SpoVT-AbrB" evidence="2">
    <location>
        <begin position="2"/>
        <end position="47"/>
    </location>
</feature>
<dbReference type="EMBL" id="JBHRVU010000004">
    <property type="protein sequence ID" value="MFC3442034.1"/>
    <property type="molecule type" value="Genomic_DNA"/>
</dbReference>
<reference evidence="4" key="1">
    <citation type="journal article" date="2019" name="Int. J. Syst. Evol. Microbiol.">
        <title>The Global Catalogue of Microorganisms (GCM) 10K type strain sequencing project: providing services to taxonomists for standard genome sequencing and annotation.</title>
        <authorList>
            <consortium name="The Broad Institute Genomics Platform"/>
            <consortium name="The Broad Institute Genome Sequencing Center for Infectious Disease"/>
            <person name="Wu L."/>
            <person name="Ma J."/>
        </authorList>
    </citation>
    <scope>NUCLEOTIDE SEQUENCE [LARGE SCALE GENOMIC DNA]</scope>
    <source>
        <strain evidence="4">CCM 7491</strain>
    </source>
</reference>
<dbReference type="Pfam" id="PF04014">
    <property type="entry name" value="MazE_antitoxin"/>
    <property type="match status" value="1"/>
</dbReference>
<evidence type="ECO:0000259" key="2">
    <source>
        <dbReference type="PROSITE" id="PS51740"/>
    </source>
</evidence>
<dbReference type="GO" id="GO:0003677">
    <property type="term" value="F:DNA binding"/>
    <property type="evidence" value="ECO:0007669"/>
    <property type="project" value="UniProtKB-KW"/>
</dbReference>
<organism evidence="3 4">
    <name type="scientific">Sphingobium rhizovicinum</name>
    <dbReference type="NCBI Taxonomy" id="432308"/>
    <lineage>
        <taxon>Bacteria</taxon>
        <taxon>Pseudomonadati</taxon>
        <taxon>Pseudomonadota</taxon>
        <taxon>Alphaproteobacteria</taxon>
        <taxon>Sphingomonadales</taxon>
        <taxon>Sphingomonadaceae</taxon>
        <taxon>Sphingobium</taxon>
    </lineage>
</organism>
<dbReference type="SMART" id="SM00966">
    <property type="entry name" value="SpoVT_AbrB"/>
    <property type="match status" value="1"/>
</dbReference>
<dbReference type="RefSeq" id="WP_380796056.1">
    <property type="nucleotide sequence ID" value="NZ_JBHRVU010000004.1"/>
</dbReference>
<sequence length="89" mass="9783">MNAKTTLSAKGQVVIPKDVRDQLGLAPGQVLDVVPMAGGVLLKPQHKKSGRSFEEIMAGIRARYQHQGPPVSIEEMDEAIAQMFRDRKD</sequence>
<accession>A0ABV7NEW6</accession>
<dbReference type="PROSITE" id="PS51740">
    <property type="entry name" value="SPOVT_ABRB"/>
    <property type="match status" value="1"/>
</dbReference>
<evidence type="ECO:0000256" key="1">
    <source>
        <dbReference type="PROSITE-ProRule" id="PRU01076"/>
    </source>
</evidence>
<protein>
    <submittedName>
        <fullName evidence="3">AbrB/MazE/SpoVT family DNA-binding domain-containing protein</fullName>
    </submittedName>
</protein>